<dbReference type="InterPro" id="IPR036163">
    <property type="entry name" value="HMA_dom_sf"/>
</dbReference>
<dbReference type="PROSITE" id="PS50846">
    <property type="entry name" value="HMA_2"/>
    <property type="match status" value="1"/>
</dbReference>
<protein>
    <submittedName>
        <fullName evidence="12">Heavy metal translocating P-type ATPase</fullName>
    </submittedName>
</protein>
<dbReference type="SUPFAM" id="SSF56784">
    <property type="entry name" value="HAD-like"/>
    <property type="match status" value="1"/>
</dbReference>
<dbReference type="PRINTS" id="PR00943">
    <property type="entry name" value="CUATPASE"/>
</dbReference>
<feature type="transmembrane region" description="Helical" evidence="10">
    <location>
        <begin position="670"/>
        <end position="687"/>
    </location>
</feature>
<evidence type="ECO:0000256" key="9">
    <source>
        <dbReference type="ARBA" id="ARBA00023136"/>
    </source>
</evidence>
<evidence type="ECO:0000313" key="12">
    <source>
        <dbReference type="EMBL" id="MEX6430232.1"/>
    </source>
</evidence>
<dbReference type="PANTHER" id="PTHR43520:SF8">
    <property type="entry name" value="P-TYPE CU(+) TRANSPORTER"/>
    <property type="match status" value="1"/>
</dbReference>
<dbReference type="InterPro" id="IPR008250">
    <property type="entry name" value="ATPase_P-typ_transduc_dom_A_sf"/>
</dbReference>
<dbReference type="InterPro" id="IPR017969">
    <property type="entry name" value="Heavy-metal-associated_CS"/>
</dbReference>
<evidence type="ECO:0000256" key="2">
    <source>
        <dbReference type="ARBA" id="ARBA00006024"/>
    </source>
</evidence>
<feature type="transmembrane region" description="Helical" evidence="10">
    <location>
        <begin position="325"/>
        <end position="345"/>
    </location>
</feature>
<dbReference type="Pfam" id="PF00122">
    <property type="entry name" value="E1-E2_ATPase"/>
    <property type="match status" value="1"/>
</dbReference>
<comment type="subcellular location">
    <subcellularLocation>
        <location evidence="1">Cell membrane</location>
        <topology evidence="1">Multi-pass membrane protein</topology>
    </subcellularLocation>
</comment>
<evidence type="ECO:0000256" key="3">
    <source>
        <dbReference type="ARBA" id="ARBA00022692"/>
    </source>
</evidence>
<evidence type="ECO:0000256" key="5">
    <source>
        <dbReference type="ARBA" id="ARBA00022741"/>
    </source>
</evidence>
<dbReference type="InterPro" id="IPR027256">
    <property type="entry name" value="P-typ_ATPase_IB"/>
</dbReference>
<dbReference type="RefSeq" id="WP_369084702.1">
    <property type="nucleotide sequence ID" value="NZ_JBFSHR010000042.1"/>
</dbReference>
<feature type="transmembrane region" description="Helical" evidence="10">
    <location>
        <begin position="87"/>
        <end position="103"/>
    </location>
</feature>
<keyword evidence="9 10" id="KW-0472">Membrane</keyword>
<dbReference type="PROSITE" id="PS01229">
    <property type="entry name" value="COF_2"/>
    <property type="match status" value="1"/>
</dbReference>
<dbReference type="SUPFAM" id="SSF81653">
    <property type="entry name" value="Calcium ATPase, transduction domain A"/>
    <property type="match status" value="1"/>
</dbReference>
<evidence type="ECO:0000256" key="1">
    <source>
        <dbReference type="ARBA" id="ARBA00004651"/>
    </source>
</evidence>
<dbReference type="PROSITE" id="PS00154">
    <property type="entry name" value="ATPASE_E1_E2"/>
    <property type="match status" value="1"/>
</dbReference>
<dbReference type="InterPro" id="IPR023214">
    <property type="entry name" value="HAD_sf"/>
</dbReference>
<dbReference type="CDD" id="cd00371">
    <property type="entry name" value="HMA"/>
    <property type="match status" value="1"/>
</dbReference>
<accession>A0ABV3Y3V2</accession>
<evidence type="ECO:0000256" key="7">
    <source>
        <dbReference type="ARBA" id="ARBA00022967"/>
    </source>
</evidence>
<dbReference type="PRINTS" id="PR00119">
    <property type="entry name" value="CATATPASE"/>
</dbReference>
<dbReference type="SUPFAM" id="SSF55008">
    <property type="entry name" value="HMA, heavy metal-associated domain"/>
    <property type="match status" value="1"/>
</dbReference>
<feature type="transmembrane region" description="Helical" evidence="10">
    <location>
        <begin position="645"/>
        <end position="664"/>
    </location>
</feature>
<keyword evidence="7" id="KW-1278">Translocase</keyword>
<dbReference type="EMBL" id="JBFSHR010000042">
    <property type="protein sequence ID" value="MEX6430232.1"/>
    <property type="molecule type" value="Genomic_DNA"/>
</dbReference>
<sequence>MPNSSAKQLDLELYGMTCASCASRIERKLNKLPGASATVNYALEEASVTYDPDALDLKRIIEAVRQAGYDAMAKSDQPTNTKSTHPLWPLVVSMVLSAVLLGGDLDVLHFSHLVGMFAALVVIGLVGRGFLLTAIQDLRQLTGGMDTLVSIGFVTAFVFSSVVTFTGATHEPVFFDAAAIVPTVIYLGRWIEDRAKTLARSDLSGLQATMLGEVTVVRDGVECQVHASDILRDDILTIRPGQMVPADMVVINGASTIDTSIVTGEVDRSPVGPGDTVLAGSLNEGHLIEGRALSSARRSFLSQITEQVAQAQARKANLERLSDRIARIFVPVVIAIATIAFLAWLSQGSVANALIAGIAVLVVACPCSLGLATPIAFLVATSRAARSGILIQSPTVLEQVPKIDTVFLDKTGTLTDATLSLEALPAALTDDRRAWIAAVARSSTHPVSRALSTLSSTKMTPETVKEIAGSGLIGTVDGHTVTIAAPSYFDMTSPEDVRVIACRIDDSPPMTFVLIETLRPGAVEVVLALGASGVKVVMLTGDREENAKALGERLGIDSIRSNVRPADKAAAIRDAQAHGERVAMVGDGINDAAALAQADLGIALAGGTDIAKASADITILGDDIQKVPAAIALARTTLRNIYENFAWAIGYNIVAIGLAAFGILNPMLGAALMASSSLIVVTNALRLRRWQPPSVARLAAHVDPVSRVPISP</sequence>
<dbReference type="Pfam" id="PF00403">
    <property type="entry name" value="HMA"/>
    <property type="match status" value="1"/>
</dbReference>
<evidence type="ECO:0000259" key="11">
    <source>
        <dbReference type="PROSITE" id="PS50846"/>
    </source>
</evidence>
<dbReference type="InterPro" id="IPR036412">
    <property type="entry name" value="HAD-like_sf"/>
</dbReference>
<name>A0ABV3Y3V2_9ACTN</name>
<evidence type="ECO:0000313" key="13">
    <source>
        <dbReference type="Proteomes" id="UP001560267"/>
    </source>
</evidence>
<dbReference type="InterPro" id="IPR001757">
    <property type="entry name" value="P_typ_ATPase"/>
</dbReference>
<feature type="transmembrane region" description="Helical" evidence="10">
    <location>
        <begin position="351"/>
        <end position="380"/>
    </location>
</feature>
<dbReference type="InterPro" id="IPR006121">
    <property type="entry name" value="HMA_dom"/>
</dbReference>
<dbReference type="PROSITE" id="PS01047">
    <property type="entry name" value="HMA_1"/>
    <property type="match status" value="1"/>
</dbReference>
<dbReference type="InterPro" id="IPR018303">
    <property type="entry name" value="ATPase_P-typ_P_site"/>
</dbReference>
<keyword evidence="10" id="KW-1003">Cell membrane</keyword>
<dbReference type="Pfam" id="PF00702">
    <property type="entry name" value="Hydrolase"/>
    <property type="match status" value="1"/>
</dbReference>
<reference evidence="12 13" key="1">
    <citation type="submission" date="2024-07" db="EMBL/GenBank/DDBJ databases">
        <title>Draft Genome Sequence of Ferrimicrobium acidiphilum Strain YE2023, Isolated from a Pulp of Bioleach Reactor.</title>
        <authorList>
            <person name="Elkina Y.A."/>
            <person name="Bulaeva A.G."/>
            <person name="Beletsky A.V."/>
            <person name="Mardanov A.V."/>
        </authorList>
    </citation>
    <scope>NUCLEOTIDE SEQUENCE [LARGE SCALE GENOMIC DNA]</scope>
    <source>
        <strain evidence="12 13">YE2023</strain>
    </source>
</reference>
<dbReference type="NCBIfam" id="TIGR01525">
    <property type="entry name" value="ATPase-IB_hvy"/>
    <property type="match status" value="1"/>
</dbReference>
<feature type="transmembrane region" description="Helical" evidence="10">
    <location>
        <begin position="109"/>
        <end position="135"/>
    </location>
</feature>
<proteinExistence type="inferred from homology"/>
<dbReference type="Gene3D" id="2.70.150.10">
    <property type="entry name" value="Calcium-transporting ATPase, cytoplasmic transduction domain A"/>
    <property type="match status" value="1"/>
</dbReference>
<gene>
    <name evidence="12" type="ORF">AB6A68_10370</name>
</gene>
<dbReference type="Gene3D" id="3.30.70.100">
    <property type="match status" value="1"/>
</dbReference>
<dbReference type="NCBIfam" id="TIGR01512">
    <property type="entry name" value="ATPase-IB2_Cd"/>
    <property type="match status" value="1"/>
</dbReference>
<feature type="transmembrane region" description="Helical" evidence="10">
    <location>
        <begin position="173"/>
        <end position="191"/>
    </location>
</feature>
<dbReference type="SUPFAM" id="SSF81665">
    <property type="entry name" value="Calcium ATPase, transmembrane domain M"/>
    <property type="match status" value="1"/>
</dbReference>
<evidence type="ECO:0000256" key="6">
    <source>
        <dbReference type="ARBA" id="ARBA00022840"/>
    </source>
</evidence>
<dbReference type="InterPro" id="IPR023298">
    <property type="entry name" value="ATPase_P-typ_TM_dom_sf"/>
</dbReference>
<dbReference type="PANTHER" id="PTHR43520">
    <property type="entry name" value="ATP7, ISOFORM B"/>
    <property type="match status" value="1"/>
</dbReference>
<dbReference type="InterPro" id="IPR059000">
    <property type="entry name" value="ATPase_P-type_domA"/>
</dbReference>
<evidence type="ECO:0000256" key="10">
    <source>
        <dbReference type="RuleBase" id="RU362081"/>
    </source>
</evidence>
<organism evidence="12 13">
    <name type="scientific">Ferrimicrobium acidiphilum</name>
    <dbReference type="NCBI Taxonomy" id="121039"/>
    <lineage>
        <taxon>Bacteria</taxon>
        <taxon>Bacillati</taxon>
        <taxon>Actinomycetota</taxon>
        <taxon>Acidimicrobiia</taxon>
        <taxon>Acidimicrobiales</taxon>
        <taxon>Acidimicrobiaceae</taxon>
        <taxon>Ferrimicrobium</taxon>
    </lineage>
</organism>
<evidence type="ECO:0000256" key="8">
    <source>
        <dbReference type="ARBA" id="ARBA00022989"/>
    </source>
</evidence>
<keyword evidence="8 10" id="KW-1133">Transmembrane helix</keyword>
<feature type="domain" description="HMA" evidence="11">
    <location>
        <begin position="7"/>
        <end position="72"/>
    </location>
</feature>
<dbReference type="Proteomes" id="UP001560267">
    <property type="component" value="Unassembled WGS sequence"/>
</dbReference>
<comment type="caution">
    <text evidence="12">The sequence shown here is derived from an EMBL/GenBank/DDBJ whole genome shotgun (WGS) entry which is preliminary data.</text>
</comment>
<feature type="transmembrane region" description="Helical" evidence="10">
    <location>
        <begin position="147"/>
        <end position="167"/>
    </location>
</feature>
<comment type="similarity">
    <text evidence="2 10">Belongs to the cation transport ATPase (P-type) (TC 3.A.3) family. Type IB subfamily.</text>
</comment>
<keyword evidence="3 10" id="KW-0812">Transmembrane</keyword>
<keyword evidence="13" id="KW-1185">Reference proteome</keyword>
<keyword evidence="5 10" id="KW-0547">Nucleotide-binding</keyword>
<dbReference type="NCBIfam" id="TIGR01511">
    <property type="entry name" value="ATPase-IB1_Cu"/>
    <property type="match status" value="1"/>
</dbReference>
<dbReference type="Gene3D" id="3.40.1110.10">
    <property type="entry name" value="Calcium-transporting ATPase, cytoplasmic domain N"/>
    <property type="match status" value="1"/>
</dbReference>
<dbReference type="InterPro" id="IPR023299">
    <property type="entry name" value="ATPase_P-typ_cyto_dom_N"/>
</dbReference>
<keyword evidence="6 10" id="KW-0067">ATP-binding</keyword>
<dbReference type="NCBIfam" id="TIGR01494">
    <property type="entry name" value="ATPase_P-type"/>
    <property type="match status" value="1"/>
</dbReference>
<evidence type="ECO:0000256" key="4">
    <source>
        <dbReference type="ARBA" id="ARBA00022723"/>
    </source>
</evidence>
<keyword evidence="4 10" id="KW-0479">Metal-binding</keyword>
<dbReference type="Gene3D" id="3.40.50.1000">
    <property type="entry name" value="HAD superfamily/HAD-like"/>
    <property type="match status" value="1"/>
</dbReference>